<accession>A0A1I6UWA1</accession>
<dbReference type="PROSITE" id="PS50830">
    <property type="entry name" value="TNASE_3"/>
    <property type="match status" value="1"/>
</dbReference>
<feature type="domain" description="PKD" evidence="4">
    <location>
        <begin position="781"/>
        <end position="863"/>
    </location>
</feature>
<dbReference type="SMART" id="SM00089">
    <property type="entry name" value="PKD"/>
    <property type="match status" value="2"/>
</dbReference>
<dbReference type="SUPFAM" id="SSF49299">
    <property type="entry name" value="PKD domain"/>
    <property type="match status" value="2"/>
</dbReference>
<keyword evidence="2 6" id="KW-0255">Endonuclease</keyword>
<sequence length="863" mass="93095">MRRRTFLTGLGVTGAAAVSGTAVTGAQTPGEGETIQPLMFDSTASILNSESEPLTDDSLVAVWAGPTAYNGDEDGNGDAVSYPEDTSIPLVVSADNVVAFGAPIGQNDTDFNYGNEEFLLNVLDEETDGESVVFDEGHGQFYDTDEFSTFIDYAETNGYAVEATTDLASDLGSADAAIVTSPEGSAFTEDELAAVRSYVDGGGTLLLFDQSDFSNYDATDNLNEIAAAIDAPFRFNDDQVYDPENNVYTEFVPTTSNFNTEFEYFEEREGLGFELERDETYTVEVVEVTDGDTIDVAFDGGQEEAIRTLGFDTPETGSATSTERAAEWEGIESYDYLESAGEAATAFAREQLSSGDTVELSFDSTEPVRDEYGRVLGYLTYDASGDGTRDTLYNRRVVEEGHARVYGSGFARHDEFLAAEFAARDAGLGVWSESDPDASSPIRDRPVEDLFFPNPESIVTTTGPVSPDRVPVFAASSATRSGAETAYEGDVPLAAVDYDARLAYLGAPIISETYEEVEDYPVDTSTYENFAFATELINDLSDREDGPVLIEGGHGQFNLEYSLSNEDAAYYQRYLEGQDVLFEQVNDVTTAAASERLTEARALIITTPASAFTEDEVAAVASFAEAGGTVVLMGSASAPGVQRGYLNDIAAGVESDLRLGTGSVTDAESNLNDEATIPVTSNLNETEAPSDQRPIARINPDATEATIGERLGFGVEDASDNEQWIDSVEWDLGDGTAATGWWTEYQYDEPGEYIVTLAATDNKGTETTDTITVTVEDLTEPIARFIPSTTTPSVDERVTFQVEDSSGNERWIDSLEWTFGDGTIAEGWWNAHRYEEPGEYTVALTATDNTGAETTETVIVTVE</sequence>
<name>A0A1I6UWA1_9EURY</name>
<dbReference type="PANTHER" id="PTHR12302">
    <property type="entry name" value="EBNA2 BINDING PROTEIN P100"/>
    <property type="match status" value="1"/>
</dbReference>
<evidence type="ECO:0000313" key="6">
    <source>
        <dbReference type="EMBL" id="SFT05695.1"/>
    </source>
</evidence>
<feature type="domain" description="TNase-like" evidence="5">
    <location>
        <begin position="279"/>
        <end position="433"/>
    </location>
</feature>
<dbReference type="InterPro" id="IPR022409">
    <property type="entry name" value="PKD/Chitinase_dom"/>
</dbReference>
<dbReference type="Pfam" id="PF18911">
    <property type="entry name" value="PKD_4"/>
    <property type="match status" value="2"/>
</dbReference>
<dbReference type="PANTHER" id="PTHR12302:SF3">
    <property type="entry name" value="SERINE_THREONINE-PROTEIN KINASE 31"/>
    <property type="match status" value="1"/>
</dbReference>
<dbReference type="SUPFAM" id="SSF50199">
    <property type="entry name" value="Staphylococcal nuclease"/>
    <property type="match status" value="1"/>
</dbReference>
<dbReference type="GO" id="GO:0016787">
    <property type="term" value="F:hydrolase activity"/>
    <property type="evidence" value="ECO:0007669"/>
    <property type="project" value="UniProtKB-KW"/>
</dbReference>
<dbReference type="SMART" id="SM00318">
    <property type="entry name" value="SNc"/>
    <property type="match status" value="1"/>
</dbReference>
<dbReference type="Gene3D" id="2.40.50.90">
    <property type="match status" value="1"/>
</dbReference>
<organism evidence="6 7">
    <name type="scientific">Halostagnicola kamekurae</name>
    <dbReference type="NCBI Taxonomy" id="619731"/>
    <lineage>
        <taxon>Archaea</taxon>
        <taxon>Methanobacteriati</taxon>
        <taxon>Methanobacteriota</taxon>
        <taxon>Stenosarchaea group</taxon>
        <taxon>Halobacteria</taxon>
        <taxon>Halobacteriales</taxon>
        <taxon>Natrialbaceae</taxon>
        <taxon>Halostagnicola</taxon>
    </lineage>
</organism>
<dbReference type="InterPro" id="IPR000601">
    <property type="entry name" value="PKD_dom"/>
</dbReference>
<evidence type="ECO:0000259" key="4">
    <source>
        <dbReference type="PROSITE" id="PS50093"/>
    </source>
</evidence>
<dbReference type="GO" id="GO:0004519">
    <property type="term" value="F:endonuclease activity"/>
    <property type="evidence" value="ECO:0007669"/>
    <property type="project" value="UniProtKB-KW"/>
</dbReference>
<evidence type="ECO:0000259" key="5">
    <source>
        <dbReference type="PROSITE" id="PS50830"/>
    </source>
</evidence>
<dbReference type="Gene3D" id="2.60.40.10">
    <property type="entry name" value="Immunoglobulins"/>
    <property type="match status" value="2"/>
</dbReference>
<keyword evidence="1" id="KW-0540">Nuclease</keyword>
<evidence type="ECO:0000256" key="1">
    <source>
        <dbReference type="ARBA" id="ARBA00022722"/>
    </source>
</evidence>
<dbReference type="InterPro" id="IPR029062">
    <property type="entry name" value="Class_I_gatase-like"/>
</dbReference>
<proteinExistence type="predicted"/>
<dbReference type="EMBL" id="FOZS01000007">
    <property type="protein sequence ID" value="SFT05695.1"/>
    <property type="molecule type" value="Genomic_DNA"/>
</dbReference>
<dbReference type="InterPro" id="IPR035986">
    <property type="entry name" value="PKD_dom_sf"/>
</dbReference>
<dbReference type="InterPro" id="IPR016071">
    <property type="entry name" value="Staphylococal_nuclease_OB-fold"/>
</dbReference>
<reference evidence="7" key="1">
    <citation type="submission" date="2016-10" db="EMBL/GenBank/DDBJ databases">
        <authorList>
            <person name="Varghese N."/>
            <person name="Submissions S."/>
        </authorList>
    </citation>
    <scope>NUCLEOTIDE SEQUENCE [LARGE SCALE GENOMIC DNA]</scope>
    <source>
        <strain evidence="7">DSM 22427</strain>
    </source>
</reference>
<dbReference type="InterPro" id="IPR035437">
    <property type="entry name" value="SNase_OB-fold_sf"/>
</dbReference>
<keyword evidence="7" id="KW-1185">Reference proteome</keyword>
<dbReference type="SUPFAM" id="SSF52317">
    <property type="entry name" value="Class I glutamine amidotransferase-like"/>
    <property type="match status" value="1"/>
</dbReference>
<dbReference type="Proteomes" id="UP000199199">
    <property type="component" value="Unassembled WGS sequence"/>
</dbReference>
<keyword evidence="3" id="KW-0378">Hydrolase</keyword>
<gene>
    <name evidence="6" type="ORF">SAMN04488556_4143</name>
</gene>
<dbReference type="PROSITE" id="PS50093">
    <property type="entry name" value="PKD"/>
    <property type="match status" value="2"/>
</dbReference>
<protein>
    <submittedName>
        <fullName evidence="6">Endonuclease YncB, thermonuclease family</fullName>
    </submittedName>
</protein>
<feature type="domain" description="PKD" evidence="4">
    <location>
        <begin position="694"/>
        <end position="776"/>
    </location>
</feature>
<evidence type="ECO:0000256" key="2">
    <source>
        <dbReference type="ARBA" id="ARBA00022759"/>
    </source>
</evidence>
<evidence type="ECO:0000256" key="3">
    <source>
        <dbReference type="ARBA" id="ARBA00022801"/>
    </source>
</evidence>
<evidence type="ECO:0000313" key="7">
    <source>
        <dbReference type="Proteomes" id="UP000199199"/>
    </source>
</evidence>
<dbReference type="InterPro" id="IPR013783">
    <property type="entry name" value="Ig-like_fold"/>
</dbReference>
<dbReference type="CDD" id="cd00146">
    <property type="entry name" value="PKD"/>
    <property type="match status" value="2"/>
</dbReference>
<dbReference type="AlphaFoldDB" id="A0A1I6UWA1"/>
<dbReference type="Pfam" id="PF00565">
    <property type="entry name" value="SNase"/>
    <property type="match status" value="1"/>
</dbReference>